<dbReference type="InterPro" id="IPR014746">
    <property type="entry name" value="Gln_synth/guanido_kin_cat_dom"/>
</dbReference>
<dbReference type="Gene3D" id="3.30.590.10">
    <property type="entry name" value="Glutamine synthetase/guanido kinase, catalytic domain"/>
    <property type="match status" value="1"/>
</dbReference>
<dbReference type="Proteomes" id="UP001595683">
    <property type="component" value="Unassembled WGS sequence"/>
</dbReference>
<dbReference type="EC" id="6.3.1.-" evidence="6"/>
<comment type="caution">
    <text evidence="6">The sequence shown here is derived from an EMBL/GenBank/DDBJ whole genome shotgun (WGS) entry which is preliminary data.</text>
</comment>
<comment type="similarity">
    <text evidence="3 4">Belongs to the glutamine synthetase family.</text>
</comment>
<name>A0ABV7V4X3_9SPHN</name>
<comment type="cofactor">
    <cofactor evidence="1">
        <name>Mg(2+)</name>
        <dbReference type="ChEBI" id="CHEBI:18420"/>
    </cofactor>
</comment>
<gene>
    <name evidence="6" type="ORF">ACFOOT_13685</name>
</gene>
<dbReference type="SUPFAM" id="SSF55931">
    <property type="entry name" value="Glutamine synthetase/guanido kinase"/>
    <property type="match status" value="1"/>
</dbReference>
<dbReference type="InterPro" id="IPR008146">
    <property type="entry name" value="Gln_synth_cat_dom"/>
</dbReference>
<keyword evidence="2 6" id="KW-0436">Ligase</keyword>
<dbReference type="SUPFAM" id="SSF54368">
    <property type="entry name" value="Glutamine synthetase, N-terminal domain"/>
    <property type="match status" value="1"/>
</dbReference>
<dbReference type="Pfam" id="PF00120">
    <property type="entry name" value="Gln-synt_C"/>
    <property type="match status" value="1"/>
</dbReference>
<dbReference type="RefSeq" id="WP_191323559.1">
    <property type="nucleotide sequence ID" value="NZ_BMZP01000004.1"/>
</dbReference>
<evidence type="ECO:0000313" key="7">
    <source>
        <dbReference type="Proteomes" id="UP001595683"/>
    </source>
</evidence>
<dbReference type="PANTHER" id="PTHR43785:SF12">
    <property type="entry name" value="TYPE-1 GLUTAMINE SYNTHETASE 2"/>
    <property type="match status" value="1"/>
</dbReference>
<dbReference type="PROSITE" id="PS51987">
    <property type="entry name" value="GS_CATALYTIC"/>
    <property type="match status" value="1"/>
</dbReference>
<accession>A0ABV7V4X3</accession>
<dbReference type="SMART" id="SM01230">
    <property type="entry name" value="Gln-synt_C"/>
    <property type="match status" value="1"/>
</dbReference>
<dbReference type="GO" id="GO:0016874">
    <property type="term" value="F:ligase activity"/>
    <property type="evidence" value="ECO:0007669"/>
    <property type="project" value="UniProtKB-KW"/>
</dbReference>
<dbReference type="EMBL" id="JBHRYE010000022">
    <property type="protein sequence ID" value="MFC3672470.1"/>
    <property type="molecule type" value="Genomic_DNA"/>
</dbReference>
<evidence type="ECO:0000313" key="6">
    <source>
        <dbReference type="EMBL" id="MFC3672470.1"/>
    </source>
</evidence>
<dbReference type="InterPro" id="IPR036651">
    <property type="entry name" value="Gln_synt_N_sf"/>
</dbReference>
<dbReference type="Gene3D" id="3.10.20.70">
    <property type="entry name" value="Glutamine synthetase, N-terminal domain"/>
    <property type="match status" value="1"/>
</dbReference>
<reference evidence="7" key="1">
    <citation type="journal article" date="2019" name="Int. J. Syst. Evol. Microbiol.">
        <title>The Global Catalogue of Microorganisms (GCM) 10K type strain sequencing project: providing services to taxonomists for standard genome sequencing and annotation.</title>
        <authorList>
            <consortium name="The Broad Institute Genomics Platform"/>
            <consortium name="The Broad Institute Genome Sequencing Center for Infectious Disease"/>
            <person name="Wu L."/>
            <person name="Ma J."/>
        </authorList>
    </citation>
    <scope>NUCLEOTIDE SEQUENCE [LARGE SCALE GENOMIC DNA]</scope>
    <source>
        <strain evidence="7">KCTC 42224</strain>
    </source>
</reference>
<evidence type="ECO:0000256" key="2">
    <source>
        <dbReference type="ARBA" id="ARBA00022598"/>
    </source>
</evidence>
<organism evidence="6 7">
    <name type="scientific">Novosphingobium pokkalii</name>
    <dbReference type="NCBI Taxonomy" id="1770194"/>
    <lineage>
        <taxon>Bacteria</taxon>
        <taxon>Pseudomonadati</taxon>
        <taxon>Pseudomonadota</taxon>
        <taxon>Alphaproteobacteria</taxon>
        <taxon>Sphingomonadales</taxon>
        <taxon>Sphingomonadaceae</taxon>
        <taxon>Novosphingobium</taxon>
    </lineage>
</organism>
<evidence type="ECO:0000259" key="5">
    <source>
        <dbReference type="PROSITE" id="PS51987"/>
    </source>
</evidence>
<evidence type="ECO:0000256" key="1">
    <source>
        <dbReference type="ARBA" id="ARBA00001946"/>
    </source>
</evidence>
<proteinExistence type="inferred from homology"/>
<sequence length="479" mass="51064">MSGFVLTHGLWSDEQAAAAADLPRRLADAGGHSVRLGFPDLHGIVRGKTVMTAALPGALEQGLSITSSLLLKDTSHRTVVPVFAAGAGIGRADLQGAGDLVMVPDPLSLKLLPWAPGTAWMLGDLFFADGTPYPWCPRRIARAAAARLAERGLAFMSGLEVEFHLTRLVDPRLAPDDAGQPGTPPDVALTHQGYAYLTEQRYDTIEPILDVLRQACATLGLPLTSMELEFGPSQVEFVFGVQEGIASADAMILFRTAAKQVARRHGHHASFMCRPALPQAMSSGWHLHQSLVDSASGRNAFAQGDGQPGLSALGQHYLAGLLDHAAAAMPLTTPTINGYKRYRANSLAPDRIAWGQDNRGAMLRVLAKGSPGATRIENRVGEPAANPYLYLAAQMVSGLAGMEAGALPPPAVDSPYQAPAPLLPTSLESALPALEQSAVLREGLGSGFVDHFARIKHAEVARYNATVTDWEHREYFDLF</sequence>
<keyword evidence="7" id="KW-1185">Reference proteome</keyword>
<evidence type="ECO:0000256" key="3">
    <source>
        <dbReference type="PROSITE-ProRule" id="PRU01331"/>
    </source>
</evidence>
<protein>
    <submittedName>
        <fullName evidence="6">Glutamine synthetase family protein</fullName>
        <ecNumber evidence="6">6.3.1.-</ecNumber>
    </submittedName>
</protein>
<evidence type="ECO:0000256" key="4">
    <source>
        <dbReference type="RuleBase" id="RU000384"/>
    </source>
</evidence>
<dbReference type="PANTHER" id="PTHR43785">
    <property type="entry name" value="GAMMA-GLUTAMYLPUTRESCINE SYNTHETASE"/>
    <property type="match status" value="1"/>
</dbReference>
<feature type="domain" description="GS catalytic" evidence="5">
    <location>
        <begin position="137"/>
        <end position="479"/>
    </location>
</feature>